<name>A0A0U5B457_9BACL</name>
<protein>
    <submittedName>
        <fullName evidence="2">Methylmalonyl-CoA mutase</fullName>
        <ecNumber evidence="2">5.4.99.2</ecNumber>
    </submittedName>
</protein>
<dbReference type="EC" id="5.4.99.2" evidence="2"/>
<dbReference type="OrthoDB" id="9762378at2"/>
<dbReference type="Gene3D" id="3.20.20.240">
    <property type="entry name" value="Methylmalonyl-CoA mutase"/>
    <property type="match status" value="1"/>
</dbReference>
<dbReference type="InterPro" id="IPR016176">
    <property type="entry name" value="Cbl-dep_enz_cat"/>
</dbReference>
<evidence type="ECO:0000259" key="1">
    <source>
        <dbReference type="Pfam" id="PF01642"/>
    </source>
</evidence>
<dbReference type="NCBIfam" id="TIGR00641">
    <property type="entry name" value="acid_CoA_mut_N"/>
    <property type="match status" value="1"/>
</dbReference>
<feature type="domain" description="Methylmalonyl-CoA mutase alpha/beta chain catalytic" evidence="1">
    <location>
        <begin position="33"/>
        <end position="546"/>
    </location>
</feature>
<gene>
    <name evidence="2" type="primary">scpA_4</name>
    <name evidence="2" type="ORF">CB4_03314</name>
</gene>
<proteinExistence type="predicted"/>
<keyword evidence="3" id="KW-1185">Reference proteome</keyword>
<dbReference type="SUPFAM" id="SSF51703">
    <property type="entry name" value="Cobalamin (vitamin B12)-dependent enzymes"/>
    <property type="match status" value="1"/>
</dbReference>
<dbReference type="InterPro" id="IPR006098">
    <property type="entry name" value="MMCoA_mutase_a_cat"/>
</dbReference>
<reference evidence="2 3" key="1">
    <citation type="submission" date="2015-12" db="EMBL/GenBank/DDBJ databases">
        <title>Genome sequence of Aneurinibacillus soli.</title>
        <authorList>
            <person name="Lee J.S."/>
            <person name="Lee K.C."/>
            <person name="Kim K.K."/>
            <person name="Lee B.W."/>
        </authorList>
    </citation>
    <scope>NUCLEOTIDE SEQUENCE [LARGE SCALE GENOMIC DNA]</scope>
    <source>
        <strain evidence="2 3">CB4</strain>
    </source>
</reference>
<dbReference type="Proteomes" id="UP000217696">
    <property type="component" value="Chromosome"/>
</dbReference>
<dbReference type="KEGG" id="asoc:CB4_03314"/>
<dbReference type="PANTHER" id="PTHR48101:SF1">
    <property type="entry name" value="METHYLMALONYL-COA MUTASE, LARGE SUBUNIT"/>
    <property type="match status" value="1"/>
</dbReference>
<evidence type="ECO:0000313" key="3">
    <source>
        <dbReference type="Proteomes" id="UP000217696"/>
    </source>
</evidence>
<dbReference type="RefSeq" id="WP_096466840.1">
    <property type="nucleotide sequence ID" value="NZ_AP017312.1"/>
</dbReference>
<dbReference type="PANTHER" id="PTHR48101">
    <property type="entry name" value="METHYLMALONYL-COA MUTASE, MITOCHONDRIAL-RELATED"/>
    <property type="match status" value="1"/>
</dbReference>
<dbReference type="GO" id="GO:0031419">
    <property type="term" value="F:cobalamin binding"/>
    <property type="evidence" value="ECO:0007669"/>
    <property type="project" value="InterPro"/>
</dbReference>
<dbReference type="GO" id="GO:0004494">
    <property type="term" value="F:methylmalonyl-CoA mutase activity"/>
    <property type="evidence" value="ECO:0007669"/>
    <property type="project" value="UniProtKB-EC"/>
</dbReference>
<evidence type="ECO:0000313" key="2">
    <source>
        <dbReference type="EMBL" id="BAU29136.1"/>
    </source>
</evidence>
<dbReference type="InterPro" id="IPR006099">
    <property type="entry name" value="MeMalonylCoA_mutase_a/b_cat"/>
</dbReference>
<sequence length="550" mass="61269">MGKNKGKKALQSWREKVEARLAKVPERKETFTNSSGMEVDRVYLPNELTEEYMEKSGLPGEYPYTRGVQPTMYRGRFWTMRQYAGFGSAEETNKRFKYLLEQGQTGLSCAFDLPTQIGYDSDDAMSTGEVGKVGVAIDSLEDMELLLDGIPLDKVSTSMTINAPASVLLAMYIAVGEKQGVSSEKLSGTIQNDILKEYIARGTYIFPPKPSMRLITDIFEYCANNVPKWNTISISGYHIREAGSTAVQEVAFTLADAVAYVEAAIQAGLGVDDFAPQLSFFFNGHNNFFEEIAKFRAARRIWSRLMKEKYQAKNPKSWQFRVHTQTGGSTLTAQQPDNNIVRVTVQALAAVLGGTQSLHTNSRDEALALPTEESARIALRTQQIIAYETGVTDTVDPLAGSYFVESLTDQIEQQVLDYMKKIEDIGGAVAAVEQGYMQREIHEKAYEFQKQVESGEEVVVGVNKFRIEGEKQPELLRVDPSLGKVQRAKLEELRARRDNDKVQAALEALRTGAQGTDNLMPLILDAVRVYATIGEICGVLREEFGEYRAV</sequence>
<dbReference type="EMBL" id="AP017312">
    <property type="protein sequence ID" value="BAU29136.1"/>
    <property type="molecule type" value="Genomic_DNA"/>
</dbReference>
<dbReference type="CDD" id="cd03680">
    <property type="entry name" value="MM_CoA_mutase_ICM_like"/>
    <property type="match status" value="1"/>
</dbReference>
<accession>A0A0U5B457</accession>
<dbReference type="AlphaFoldDB" id="A0A0U5B457"/>
<organism evidence="2 3">
    <name type="scientific">Aneurinibacillus soli</name>
    <dbReference type="NCBI Taxonomy" id="1500254"/>
    <lineage>
        <taxon>Bacteria</taxon>
        <taxon>Bacillati</taxon>
        <taxon>Bacillota</taxon>
        <taxon>Bacilli</taxon>
        <taxon>Bacillales</taxon>
        <taxon>Paenibacillaceae</taxon>
        <taxon>Aneurinibacillus group</taxon>
        <taxon>Aneurinibacillus</taxon>
    </lineage>
</organism>
<keyword evidence="2" id="KW-0413">Isomerase</keyword>
<dbReference type="Pfam" id="PF01642">
    <property type="entry name" value="MM_CoA_mutase"/>
    <property type="match status" value="1"/>
</dbReference>